<proteinExistence type="predicted"/>
<evidence type="ECO:0000256" key="2">
    <source>
        <dbReference type="PROSITE-ProRule" id="PRU00176"/>
    </source>
</evidence>
<dbReference type="InterPro" id="IPR000504">
    <property type="entry name" value="RRM_dom"/>
</dbReference>
<reference evidence="5 6" key="1">
    <citation type="submission" date="2019-04" db="EMBL/GenBank/DDBJ databases">
        <title>Comparative genomics and transcriptomics to analyze fruiting body development in filamentous ascomycetes.</title>
        <authorList>
            <consortium name="DOE Joint Genome Institute"/>
            <person name="Lutkenhaus R."/>
            <person name="Traeger S."/>
            <person name="Breuer J."/>
            <person name="Kuo A."/>
            <person name="Lipzen A."/>
            <person name="Pangilinan J."/>
            <person name="Dilworth D."/>
            <person name="Sandor L."/>
            <person name="Poggeler S."/>
            <person name="Barry K."/>
            <person name="Grigoriev I.V."/>
            <person name="Nowrousian M."/>
        </authorList>
    </citation>
    <scope>NUCLEOTIDE SEQUENCE [LARGE SCALE GENOMIC DNA]</scope>
    <source>
        <strain evidence="5 6">CBS 389.68</strain>
    </source>
</reference>
<evidence type="ECO:0000259" key="4">
    <source>
        <dbReference type="PROSITE" id="PS50102"/>
    </source>
</evidence>
<feature type="compositionally biased region" description="Basic and acidic residues" evidence="3">
    <location>
        <begin position="411"/>
        <end position="437"/>
    </location>
</feature>
<dbReference type="InParanoid" id="A0A4S2MVD5"/>
<name>A0A4S2MVD5_9PEZI</name>
<feature type="compositionally biased region" description="Basic and acidic residues" evidence="3">
    <location>
        <begin position="336"/>
        <end position="382"/>
    </location>
</feature>
<dbReference type="InterPro" id="IPR035979">
    <property type="entry name" value="RBD_domain_sf"/>
</dbReference>
<dbReference type="EMBL" id="ML220124">
    <property type="protein sequence ID" value="TGZ80531.1"/>
    <property type="molecule type" value="Genomic_DNA"/>
</dbReference>
<feature type="compositionally biased region" description="Low complexity" evidence="3">
    <location>
        <begin position="281"/>
        <end position="294"/>
    </location>
</feature>
<organism evidence="5 6">
    <name type="scientific">Ascodesmis nigricans</name>
    <dbReference type="NCBI Taxonomy" id="341454"/>
    <lineage>
        <taxon>Eukaryota</taxon>
        <taxon>Fungi</taxon>
        <taxon>Dikarya</taxon>
        <taxon>Ascomycota</taxon>
        <taxon>Pezizomycotina</taxon>
        <taxon>Pezizomycetes</taxon>
        <taxon>Pezizales</taxon>
        <taxon>Ascodesmidaceae</taxon>
        <taxon>Ascodesmis</taxon>
    </lineage>
</organism>
<feature type="region of interest" description="Disordered" evidence="3">
    <location>
        <begin position="145"/>
        <end position="492"/>
    </location>
</feature>
<feature type="region of interest" description="Disordered" evidence="3">
    <location>
        <begin position="1"/>
        <end position="73"/>
    </location>
</feature>
<dbReference type="PANTHER" id="PTHR23236">
    <property type="entry name" value="EUKARYOTIC TRANSLATION INITIATION FACTOR 4B/4H"/>
    <property type="match status" value="1"/>
</dbReference>
<sequence>MSLGSFLTDESLGPSSWADEMEDLPAVRGSTYQRREYNAPSSTAPTDRYAGYSRNTDEGYTSGRPQLPVPDKPPFTAHIGNLTFEITEAEIEDFFVGCEVSNVRLVRDREQDRPKGFGYVEFATKDGLLKALDMNGGQLAGRNVRVNVAEPPKEREDARFQSEWRRGGPLPDLPTNNRRGSGYERSDSHRSDREEGGRRYMDREGESRVRDMGSWERKGPLSPLPPTSPTSERPGRTFGGDREFRRRSPAPDAEGTRGGFRERPQVERQPSAAETADQWRRSTPPQRSTPTSPTVAHTRPKLELKKRSEVPVDSATTAAPISGEKPNPFGAARPIDTLKREKEVEEKRAALAAERKAAEEKAREEKRLAAEKKAAEEAEAKATEAAAPAVEKVEVLRRGSGPPGSVEEEGKEASGRVSKEPREARQPERPRVPDNWRSRPAATPRDARPPRQQPVRQQSQQQQQQEAQPEQAAQEDEGWSTVKIGKKRGGRY</sequence>
<accession>A0A4S2MVD5</accession>
<dbReference type="GO" id="GO:0005730">
    <property type="term" value="C:nucleolus"/>
    <property type="evidence" value="ECO:0007669"/>
    <property type="project" value="TreeGrafter"/>
</dbReference>
<dbReference type="STRING" id="341454.A0A4S2MVD5"/>
<evidence type="ECO:0000256" key="1">
    <source>
        <dbReference type="ARBA" id="ARBA00022884"/>
    </source>
</evidence>
<keyword evidence="6" id="KW-1185">Reference proteome</keyword>
<feature type="compositionally biased region" description="Basic and acidic residues" evidence="3">
    <location>
        <begin position="300"/>
        <end position="310"/>
    </location>
</feature>
<dbReference type="SUPFAM" id="SSF54928">
    <property type="entry name" value="RNA-binding domain, RBD"/>
    <property type="match status" value="1"/>
</dbReference>
<feature type="compositionally biased region" description="Basic and acidic residues" evidence="3">
    <location>
        <begin position="151"/>
        <end position="166"/>
    </location>
</feature>
<dbReference type="Gene3D" id="3.30.70.330">
    <property type="match status" value="1"/>
</dbReference>
<feature type="compositionally biased region" description="Low complexity" evidence="3">
    <location>
        <begin position="453"/>
        <end position="472"/>
    </location>
</feature>
<dbReference type="AlphaFoldDB" id="A0A4S2MVD5"/>
<dbReference type="SMART" id="SM00360">
    <property type="entry name" value="RRM"/>
    <property type="match status" value="1"/>
</dbReference>
<dbReference type="GO" id="GO:0003723">
    <property type="term" value="F:RNA binding"/>
    <property type="evidence" value="ECO:0007669"/>
    <property type="project" value="UniProtKB-UniRule"/>
</dbReference>
<dbReference type="PANTHER" id="PTHR23236:SF11">
    <property type="entry name" value="EUKARYOTIC TRANSLATION INITIATION FACTOR 4H"/>
    <property type="match status" value="1"/>
</dbReference>
<dbReference type="OrthoDB" id="48651at2759"/>
<evidence type="ECO:0000313" key="5">
    <source>
        <dbReference type="EMBL" id="TGZ80531.1"/>
    </source>
</evidence>
<dbReference type="InterPro" id="IPR012677">
    <property type="entry name" value="Nucleotide-bd_a/b_plait_sf"/>
</dbReference>
<dbReference type="Pfam" id="PF00076">
    <property type="entry name" value="RRM_1"/>
    <property type="match status" value="1"/>
</dbReference>
<feature type="domain" description="RRM" evidence="4">
    <location>
        <begin position="75"/>
        <end position="151"/>
    </location>
</feature>
<feature type="compositionally biased region" description="Basic and acidic residues" evidence="3">
    <location>
        <begin position="181"/>
        <end position="219"/>
    </location>
</feature>
<evidence type="ECO:0000256" key="3">
    <source>
        <dbReference type="SAM" id="MobiDB-lite"/>
    </source>
</evidence>
<gene>
    <name evidence="5" type="ORF">EX30DRAFT_349368</name>
</gene>
<protein>
    <submittedName>
        <fullName evidence="5">RNA-binding domain-containing protein</fullName>
    </submittedName>
</protein>
<feature type="compositionally biased region" description="Basic and acidic residues" evidence="3">
    <location>
        <begin position="233"/>
        <end position="246"/>
    </location>
</feature>
<dbReference type="PROSITE" id="PS50102">
    <property type="entry name" value="RRM"/>
    <property type="match status" value="1"/>
</dbReference>
<evidence type="ECO:0000313" key="6">
    <source>
        <dbReference type="Proteomes" id="UP000298138"/>
    </source>
</evidence>
<dbReference type="Proteomes" id="UP000298138">
    <property type="component" value="Unassembled WGS sequence"/>
</dbReference>
<keyword evidence="1 2" id="KW-0694">RNA-binding</keyword>